<keyword evidence="5 8" id="KW-0812">Transmembrane</keyword>
<accession>A0A2J8B232</accession>
<keyword evidence="4" id="KW-0997">Cell inner membrane</keyword>
<feature type="transmembrane region" description="Helical" evidence="8">
    <location>
        <begin position="100"/>
        <end position="121"/>
    </location>
</feature>
<evidence type="ECO:0000259" key="9">
    <source>
        <dbReference type="PROSITE" id="PS50928"/>
    </source>
</evidence>
<dbReference type="CDD" id="cd06261">
    <property type="entry name" value="TM_PBP2"/>
    <property type="match status" value="2"/>
</dbReference>
<feature type="transmembrane region" description="Helical" evidence="8">
    <location>
        <begin position="417"/>
        <end position="436"/>
    </location>
</feature>
<protein>
    <submittedName>
        <fullName evidence="10">Iron ABC transporter permease</fullName>
    </submittedName>
</protein>
<dbReference type="PANTHER" id="PTHR43357:SF3">
    <property type="entry name" value="FE(3+)-TRANSPORT SYSTEM PERMEASE PROTEIN FBPB 2"/>
    <property type="match status" value="1"/>
</dbReference>
<dbReference type="Pfam" id="PF00528">
    <property type="entry name" value="BPD_transp_1"/>
    <property type="match status" value="2"/>
</dbReference>
<feature type="transmembrane region" description="Helical" evidence="8">
    <location>
        <begin position="193"/>
        <end position="218"/>
    </location>
</feature>
<evidence type="ECO:0000313" key="11">
    <source>
        <dbReference type="Proteomes" id="UP000236394"/>
    </source>
</evidence>
<keyword evidence="3" id="KW-1003">Cell membrane</keyword>
<dbReference type="SUPFAM" id="SSF161098">
    <property type="entry name" value="MetI-like"/>
    <property type="match status" value="2"/>
</dbReference>
<dbReference type="RefSeq" id="WP_012993978.1">
    <property type="nucleotide sequence ID" value="NZ_NBZD01000002.1"/>
</dbReference>
<feature type="domain" description="ABC transmembrane type-1" evidence="9">
    <location>
        <begin position="65"/>
        <end position="270"/>
    </location>
</feature>
<sequence>MKKREKGTSGVWIWVSLAVLLVFLIFLLYPLVLILYKSFVDQGTAQVTLSNFARFFAKKFYWVNILHSFKVTLTATIISVLIGLPMAYLTRMYKIKNISLINILCIIAYLSPPFIGAYAWIQLLGRNGIITRLLSSAFHIHYGGIYGFAGIVLVMSMQSFPLVFMYISGAMKNMDSSLSEAAESLGSSGLKRFFTVIVPLVMPSLLAGALLVFARVFADFGTPMLIGEGYKTMPVLIYNSFMSEVGGDDGFAAALCVIAIIVVGVIFIAQKIAGNIFSYSMTALRPIQQRKLHGISNGVTHLFVYLLTFIAILPQIVVIVTSFLKNRGGQVFLPGFSLQSYRNILGSGQAYVIRNTYLFGLAAIILIIVFGVLVAYMAKRKRNALTGALDTISMLPYIIPGSVLGISFIFAFNAPPIMISGTAIIIIISLMMRRLAYTIRSSSAIIAQISPSMEEAAISLGSGEFKAFADVTLPMMLPGVISGALMSWITVISELSSSVILYTSGTKTLTVAIYTEVIRGNYGNAAAFSTVLTLTSVISLLLFFKLSGRKEISI</sequence>
<keyword evidence="2 8" id="KW-0813">Transport</keyword>
<keyword evidence="6 8" id="KW-1133">Transmembrane helix</keyword>
<organism evidence="10 11">
    <name type="scientific">Mageeibacillus indolicus</name>
    <dbReference type="NCBI Taxonomy" id="884684"/>
    <lineage>
        <taxon>Bacteria</taxon>
        <taxon>Bacillati</taxon>
        <taxon>Bacillota</taxon>
        <taxon>Clostridia</taxon>
        <taxon>Eubacteriales</taxon>
        <taxon>Oscillospiraceae</taxon>
        <taxon>Mageeibacillus</taxon>
    </lineage>
</organism>
<evidence type="ECO:0000256" key="1">
    <source>
        <dbReference type="ARBA" id="ARBA00004429"/>
    </source>
</evidence>
<feature type="transmembrane region" description="Helical" evidence="8">
    <location>
        <begin position="251"/>
        <end position="281"/>
    </location>
</feature>
<evidence type="ECO:0000256" key="5">
    <source>
        <dbReference type="ARBA" id="ARBA00022692"/>
    </source>
</evidence>
<dbReference type="Proteomes" id="UP000236394">
    <property type="component" value="Unassembled WGS sequence"/>
</dbReference>
<evidence type="ECO:0000313" key="10">
    <source>
        <dbReference type="EMBL" id="PNH18830.1"/>
    </source>
</evidence>
<gene>
    <name evidence="10" type="ORF">B7R76_04560</name>
</gene>
<keyword evidence="7 8" id="KW-0472">Membrane</keyword>
<evidence type="ECO:0000256" key="7">
    <source>
        <dbReference type="ARBA" id="ARBA00023136"/>
    </source>
</evidence>
<feature type="transmembrane region" description="Helical" evidence="8">
    <location>
        <begin position="357"/>
        <end position="376"/>
    </location>
</feature>
<feature type="transmembrane region" description="Helical" evidence="8">
    <location>
        <begin position="388"/>
        <end position="411"/>
    </location>
</feature>
<evidence type="ECO:0000256" key="3">
    <source>
        <dbReference type="ARBA" id="ARBA00022475"/>
    </source>
</evidence>
<dbReference type="OMA" id="QAFWRVA"/>
<feature type="transmembrane region" description="Helical" evidence="8">
    <location>
        <begin position="141"/>
        <end position="167"/>
    </location>
</feature>
<dbReference type="Gene3D" id="1.10.3720.10">
    <property type="entry name" value="MetI-like"/>
    <property type="match status" value="2"/>
</dbReference>
<feature type="domain" description="ABC transmembrane type-1" evidence="9">
    <location>
        <begin position="353"/>
        <end position="543"/>
    </location>
</feature>
<feature type="transmembrane region" description="Helical" evidence="8">
    <location>
        <begin position="485"/>
        <end position="505"/>
    </location>
</feature>
<comment type="similarity">
    <text evidence="8">Belongs to the binding-protein-dependent transport system permease family.</text>
</comment>
<dbReference type="InterPro" id="IPR000515">
    <property type="entry name" value="MetI-like"/>
</dbReference>
<dbReference type="EMBL" id="NBZD01000002">
    <property type="protein sequence ID" value="PNH18830.1"/>
    <property type="molecule type" value="Genomic_DNA"/>
</dbReference>
<feature type="transmembrane region" description="Helical" evidence="8">
    <location>
        <begin position="302"/>
        <end position="324"/>
    </location>
</feature>
<comment type="subcellular location">
    <subcellularLocation>
        <location evidence="1">Cell inner membrane</location>
        <topology evidence="1">Multi-pass membrane protein</topology>
    </subcellularLocation>
    <subcellularLocation>
        <location evidence="8">Cell membrane</location>
        <topology evidence="8">Multi-pass membrane protein</topology>
    </subcellularLocation>
</comment>
<dbReference type="AlphaFoldDB" id="A0A2J8B232"/>
<dbReference type="GO" id="GO:0005886">
    <property type="term" value="C:plasma membrane"/>
    <property type="evidence" value="ECO:0007669"/>
    <property type="project" value="UniProtKB-SubCell"/>
</dbReference>
<evidence type="ECO:0000256" key="4">
    <source>
        <dbReference type="ARBA" id="ARBA00022519"/>
    </source>
</evidence>
<reference evidence="11" key="1">
    <citation type="submission" date="2017-04" db="EMBL/GenBank/DDBJ databases">
        <authorList>
            <person name="Bumgarner R.E."/>
            <person name="Fredricks D.N."/>
            <person name="Srinivasan S."/>
        </authorList>
    </citation>
    <scope>NUCLEOTIDE SEQUENCE [LARGE SCALE GENOMIC DNA]</scope>
    <source>
        <strain evidence="11">KA00405</strain>
    </source>
</reference>
<name>A0A2J8B232_9FIRM</name>
<feature type="transmembrane region" description="Helical" evidence="8">
    <location>
        <begin position="525"/>
        <end position="544"/>
    </location>
</feature>
<feature type="transmembrane region" description="Helical" evidence="8">
    <location>
        <begin position="12"/>
        <end position="36"/>
    </location>
</feature>
<feature type="transmembrane region" description="Helical" evidence="8">
    <location>
        <begin position="65"/>
        <end position="88"/>
    </location>
</feature>
<comment type="caution">
    <text evidence="10">The sequence shown here is derived from an EMBL/GenBank/DDBJ whole genome shotgun (WGS) entry which is preliminary data.</text>
</comment>
<evidence type="ECO:0000256" key="6">
    <source>
        <dbReference type="ARBA" id="ARBA00022989"/>
    </source>
</evidence>
<dbReference type="GO" id="GO:0055085">
    <property type="term" value="P:transmembrane transport"/>
    <property type="evidence" value="ECO:0007669"/>
    <property type="project" value="InterPro"/>
</dbReference>
<dbReference type="InterPro" id="IPR035906">
    <property type="entry name" value="MetI-like_sf"/>
</dbReference>
<dbReference type="PANTHER" id="PTHR43357">
    <property type="entry name" value="INNER MEMBRANE ABC TRANSPORTER PERMEASE PROTEIN YDCV"/>
    <property type="match status" value="1"/>
</dbReference>
<evidence type="ECO:0000256" key="8">
    <source>
        <dbReference type="RuleBase" id="RU363032"/>
    </source>
</evidence>
<dbReference type="PROSITE" id="PS50928">
    <property type="entry name" value="ABC_TM1"/>
    <property type="match status" value="2"/>
</dbReference>
<proteinExistence type="inferred from homology"/>
<evidence type="ECO:0000256" key="2">
    <source>
        <dbReference type="ARBA" id="ARBA00022448"/>
    </source>
</evidence>